<reference evidence="6" key="1">
    <citation type="journal article" date="2023" name="Mol. Phylogenet. Evol.">
        <title>Genome-scale phylogeny and comparative genomics of the fungal order Sordariales.</title>
        <authorList>
            <person name="Hensen N."/>
            <person name="Bonometti L."/>
            <person name="Westerberg I."/>
            <person name="Brannstrom I.O."/>
            <person name="Guillou S."/>
            <person name="Cros-Aarteil S."/>
            <person name="Calhoun S."/>
            <person name="Haridas S."/>
            <person name="Kuo A."/>
            <person name="Mondo S."/>
            <person name="Pangilinan J."/>
            <person name="Riley R."/>
            <person name="LaButti K."/>
            <person name="Andreopoulos B."/>
            <person name="Lipzen A."/>
            <person name="Chen C."/>
            <person name="Yan M."/>
            <person name="Daum C."/>
            <person name="Ng V."/>
            <person name="Clum A."/>
            <person name="Steindorff A."/>
            <person name="Ohm R.A."/>
            <person name="Martin F."/>
            <person name="Silar P."/>
            <person name="Natvig D.O."/>
            <person name="Lalanne C."/>
            <person name="Gautier V."/>
            <person name="Ament-Velasquez S.L."/>
            <person name="Kruys A."/>
            <person name="Hutchinson M.I."/>
            <person name="Powell A.J."/>
            <person name="Barry K."/>
            <person name="Miller A.N."/>
            <person name="Grigoriev I.V."/>
            <person name="Debuchy R."/>
            <person name="Gladieux P."/>
            <person name="Hiltunen Thoren M."/>
            <person name="Johannesson H."/>
        </authorList>
    </citation>
    <scope>NUCLEOTIDE SEQUENCE</scope>
    <source>
        <strain evidence="6">CBS 508.74</strain>
    </source>
</reference>
<gene>
    <name evidence="6" type="ORF">N656DRAFT_844129</name>
</gene>
<evidence type="ECO:0000256" key="1">
    <source>
        <dbReference type="ARBA" id="ARBA00004123"/>
    </source>
</evidence>
<feature type="compositionally biased region" description="Basic and acidic residues" evidence="5">
    <location>
        <begin position="110"/>
        <end position="133"/>
    </location>
</feature>
<evidence type="ECO:0000313" key="6">
    <source>
        <dbReference type="EMBL" id="KAK4113859.1"/>
    </source>
</evidence>
<feature type="compositionally biased region" description="Acidic residues" evidence="5">
    <location>
        <begin position="341"/>
        <end position="350"/>
    </location>
</feature>
<keyword evidence="3" id="KW-0804">Transcription</keyword>
<feature type="region of interest" description="Disordered" evidence="5">
    <location>
        <begin position="289"/>
        <end position="387"/>
    </location>
</feature>
<dbReference type="AlphaFoldDB" id="A0AAN6YUU7"/>
<keyword evidence="7" id="KW-1185">Reference proteome</keyword>
<dbReference type="EMBL" id="MU853338">
    <property type="protein sequence ID" value="KAK4113859.1"/>
    <property type="molecule type" value="Genomic_DNA"/>
</dbReference>
<dbReference type="RefSeq" id="XP_064671429.1">
    <property type="nucleotide sequence ID" value="XM_064819120.1"/>
</dbReference>
<dbReference type="GO" id="GO:0005666">
    <property type="term" value="C:RNA polymerase III complex"/>
    <property type="evidence" value="ECO:0007669"/>
    <property type="project" value="InterPro"/>
</dbReference>
<organism evidence="6 7">
    <name type="scientific">Canariomyces notabilis</name>
    <dbReference type="NCBI Taxonomy" id="2074819"/>
    <lineage>
        <taxon>Eukaryota</taxon>
        <taxon>Fungi</taxon>
        <taxon>Dikarya</taxon>
        <taxon>Ascomycota</taxon>
        <taxon>Pezizomycotina</taxon>
        <taxon>Sordariomycetes</taxon>
        <taxon>Sordariomycetidae</taxon>
        <taxon>Sordariales</taxon>
        <taxon>Chaetomiaceae</taxon>
        <taxon>Canariomyces</taxon>
    </lineage>
</organism>
<keyword evidence="2" id="KW-0240">DNA-directed RNA polymerase</keyword>
<evidence type="ECO:0000256" key="2">
    <source>
        <dbReference type="ARBA" id="ARBA00022478"/>
    </source>
</evidence>
<feature type="compositionally biased region" description="Basic and acidic residues" evidence="5">
    <location>
        <begin position="351"/>
        <end position="368"/>
    </location>
</feature>
<feature type="compositionally biased region" description="Low complexity" evidence="5">
    <location>
        <begin position="19"/>
        <end position="84"/>
    </location>
</feature>
<comment type="caution">
    <text evidence="6">The sequence shown here is derived from an EMBL/GenBank/DDBJ whole genome shotgun (WGS) entry which is preliminary data.</text>
</comment>
<evidence type="ECO:0000256" key="4">
    <source>
        <dbReference type="ARBA" id="ARBA00023242"/>
    </source>
</evidence>
<keyword evidence="4" id="KW-0539">Nucleus</keyword>
<proteinExistence type="predicted"/>
<dbReference type="InterPro" id="IPR007811">
    <property type="entry name" value="RPC4"/>
</dbReference>
<dbReference type="GO" id="GO:0003677">
    <property type="term" value="F:DNA binding"/>
    <property type="evidence" value="ECO:0007669"/>
    <property type="project" value="InterPro"/>
</dbReference>
<reference evidence="6" key="2">
    <citation type="submission" date="2023-05" db="EMBL/GenBank/DDBJ databases">
        <authorList>
            <consortium name="Lawrence Berkeley National Laboratory"/>
            <person name="Steindorff A."/>
            <person name="Hensen N."/>
            <person name="Bonometti L."/>
            <person name="Westerberg I."/>
            <person name="Brannstrom I.O."/>
            <person name="Guillou S."/>
            <person name="Cros-Aarteil S."/>
            <person name="Calhoun S."/>
            <person name="Haridas S."/>
            <person name="Kuo A."/>
            <person name="Mondo S."/>
            <person name="Pangilinan J."/>
            <person name="Riley R."/>
            <person name="Labutti K."/>
            <person name="Andreopoulos B."/>
            <person name="Lipzen A."/>
            <person name="Chen C."/>
            <person name="Yanf M."/>
            <person name="Daum C."/>
            <person name="Ng V."/>
            <person name="Clum A."/>
            <person name="Ohm R."/>
            <person name="Martin F."/>
            <person name="Silar P."/>
            <person name="Natvig D."/>
            <person name="Lalanne C."/>
            <person name="Gautier V."/>
            <person name="Ament-Velasquez S.L."/>
            <person name="Kruys A."/>
            <person name="Hutchinson M.I."/>
            <person name="Powell A.J."/>
            <person name="Barry K."/>
            <person name="Miller A.N."/>
            <person name="Grigoriev I.V."/>
            <person name="Debuchy R."/>
            <person name="Gladieux P."/>
            <person name="Thoren M.H."/>
            <person name="Johannesson H."/>
        </authorList>
    </citation>
    <scope>NUCLEOTIDE SEQUENCE</scope>
    <source>
        <strain evidence="6">CBS 508.74</strain>
    </source>
</reference>
<evidence type="ECO:0000256" key="5">
    <source>
        <dbReference type="SAM" id="MobiDB-lite"/>
    </source>
</evidence>
<protein>
    <submittedName>
        <fullName evidence="6">Uncharacterized protein</fullName>
    </submittedName>
</protein>
<dbReference type="GeneID" id="89943246"/>
<dbReference type="PANTHER" id="PTHR13408">
    <property type="entry name" value="DNA-DIRECTED RNA POLYMERASE III"/>
    <property type="match status" value="1"/>
</dbReference>
<dbReference type="Proteomes" id="UP001302812">
    <property type="component" value="Unassembled WGS sequence"/>
</dbReference>
<accession>A0AAN6YUU7</accession>
<comment type="subcellular location">
    <subcellularLocation>
        <location evidence="1">Nucleus</location>
    </subcellularLocation>
</comment>
<dbReference type="GO" id="GO:0042797">
    <property type="term" value="P:tRNA transcription by RNA polymerase III"/>
    <property type="evidence" value="ECO:0007669"/>
    <property type="project" value="TreeGrafter"/>
</dbReference>
<evidence type="ECO:0000256" key="3">
    <source>
        <dbReference type="ARBA" id="ARBA00023163"/>
    </source>
</evidence>
<name>A0AAN6YUU7_9PEZI</name>
<sequence length="589" mass="62138">MPPKPTARGRGRGRGGTARGAAAAAPSRNDATAQPEAPSTPTETTTTTAAADAPPATTVTPSDPRPDTTATAAAPSQQTVATSSRSTPAAEAAGRGSSTSSSKFKPKAVRRSEAERARLAEEQARIEAGRDAEEARRLAHLNRLRGRGRGRGRGGFLRGNLRTAGAAAGPLSAGFSIGEGRPSGAGGYAYASGSAFGSGSASGPSYVKGEGQGGEVKGEYGAMGIIDRNRINADMLYGYVEPDEEEEPRATIVSTKRKKPMLPMGIRRVEHKDEEVVIATAAEIKAQEEAGVLEVDDSDEDGLFVGQSAGEGSAEPARDEDVWGHAVPQTSASARVKTEEAEGQEMDLDDIPAKVKAPESPEQKKKELAQQAGEQKPKKKSAAPKDPEAEIVAEELQRMLNMFTLQGSDGMGSPLEGHMFLFQFPRILPPLKVVRRDSNEARKTVKPEGGDDDVVMLDQPPNGTRAAVNIDLTQDDSRRTKKEDKTTLEDNDGLEVGGYIGNLIVRKSGKVELSWGGLPLEAGLGVQANFLSTAVLIDDAAEKASDASQYAGAAYGMGKIQGSFALAPIWSEEEDWVVEPEDLKIPEDQ</sequence>
<dbReference type="PANTHER" id="PTHR13408:SF0">
    <property type="entry name" value="DNA-DIRECTED RNA POLYMERASE III SUBUNIT RPC4"/>
    <property type="match status" value="1"/>
</dbReference>
<evidence type="ECO:0000313" key="7">
    <source>
        <dbReference type="Proteomes" id="UP001302812"/>
    </source>
</evidence>
<feature type="region of interest" description="Disordered" evidence="5">
    <location>
        <begin position="1"/>
        <end position="133"/>
    </location>
</feature>
<dbReference type="Pfam" id="PF05132">
    <property type="entry name" value="RNA_pol_Rpc4"/>
    <property type="match status" value="1"/>
</dbReference>